<reference evidence="3 4" key="1">
    <citation type="journal article" date="2018" name="Mol. Ecol.">
        <title>The obligate alkalophilic soda-lake fungus Sodiomyces alkalinus has shifted to a protein diet.</title>
        <authorList>
            <person name="Grum-Grzhimaylo A.A."/>
            <person name="Falkoski D.L."/>
            <person name="van den Heuvel J."/>
            <person name="Valero-Jimenez C.A."/>
            <person name="Min B."/>
            <person name="Choi I.G."/>
            <person name="Lipzen A."/>
            <person name="Daum C.G."/>
            <person name="Aanen D.K."/>
            <person name="Tsang A."/>
            <person name="Henrissat B."/>
            <person name="Bilanenko E.N."/>
            <person name="de Vries R.P."/>
            <person name="van Kan J.A.L."/>
            <person name="Grigoriev I.V."/>
            <person name="Debets A.J.M."/>
        </authorList>
    </citation>
    <scope>NUCLEOTIDE SEQUENCE [LARGE SCALE GENOMIC DNA]</scope>
    <source>
        <strain evidence="3 4">F11</strain>
    </source>
</reference>
<evidence type="ECO:0000256" key="1">
    <source>
        <dbReference type="SAM" id="MobiDB-lite"/>
    </source>
</evidence>
<dbReference type="EMBL" id="ML119051">
    <property type="protein sequence ID" value="ROT43103.1"/>
    <property type="molecule type" value="Genomic_DNA"/>
</dbReference>
<proteinExistence type="predicted"/>
<organism evidence="3 4">
    <name type="scientific">Sodiomyces alkalinus (strain CBS 110278 / VKM F-3762 / F11)</name>
    <name type="common">Alkaliphilic filamentous fungus</name>
    <dbReference type="NCBI Taxonomy" id="1314773"/>
    <lineage>
        <taxon>Eukaryota</taxon>
        <taxon>Fungi</taxon>
        <taxon>Dikarya</taxon>
        <taxon>Ascomycota</taxon>
        <taxon>Pezizomycotina</taxon>
        <taxon>Sordariomycetes</taxon>
        <taxon>Hypocreomycetidae</taxon>
        <taxon>Glomerellales</taxon>
        <taxon>Plectosphaerellaceae</taxon>
        <taxon>Sodiomyces</taxon>
    </lineage>
</organism>
<evidence type="ECO:0000313" key="3">
    <source>
        <dbReference type="EMBL" id="ROT43103.1"/>
    </source>
</evidence>
<evidence type="ECO:0000259" key="2">
    <source>
        <dbReference type="Pfam" id="PF12937"/>
    </source>
</evidence>
<dbReference type="SUPFAM" id="SSF81383">
    <property type="entry name" value="F-box domain"/>
    <property type="match status" value="1"/>
</dbReference>
<dbReference type="InterPro" id="IPR032675">
    <property type="entry name" value="LRR_dom_sf"/>
</dbReference>
<dbReference type="Gene3D" id="3.80.10.10">
    <property type="entry name" value="Ribonuclease Inhibitor"/>
    <property type="match status" value="1"/>
</dbReference>
<dbReference type="GeneID" id="39581087"/>
<feature type="region of interest" description="Disordered" evidence="1">
    <location>
        <begin position="1"/>
        <end position="29"/>
    </location>
</feature>
<dbReference type="Gene3D" id="1.20.1280.50">
    <property type="match status" value="1"/>
</dbReference>
<feature type="region of interest" description="Disordered" evidence="1">
    <location>
        <begin position="447"/>
        <end position="514"/>
    </location>
</feature>
<dbReference type="Proteomes" id="UP000272025">
    <property type="component" value="Unassembled WGS sequence"/>
</dbReference>
<dbReference type="InterPro" id="IPR001810">
    <property type="entry name" value="F-box_dom"/>
</dbReference>
<accession>A0A3N2Q8K5</accession>
<keyword evidence="4" id="KW-1185">Reference proteome</keyword>
<dbReference type="InterPro" id="IPR036047">
    <property type="entry name" value="F-box-like_dom_sf"/>
</dbReference>
<feature type="region of interest" description="Disordered" evidence="1">
    <location>
        <begin position="608"/>
        <end position="640"/>
    </location>
</feature>
<dbReference type="AlphaFoldDB" id="A0A3N2Q8K5"/>
<sequence length="640" mass="70055">MGIFSFRKKDKKKEGLDSHARQSSWSSASGQKGHAQHVISSLYGPTYASAALIALLPEGVLERIFAFVCPHSQDETYENCEQSALEDTCMLCDMRDLAHCVQVCKRWRNPARNLLYHSIRIDSVHYCEREAYLAEMRKRRTRFDRNGDPEDVPSARLKLLCRTLREDPTRLGSRVCFFKTPYMLREGAQADLARTIAVLPHLFYVDLPEGLYSDDSAYATLRLEVEARCPNLQKMTYRAGSERSLARLSHGRIWCNLQVLELININMDPSILRQVLGALRYLRALKVTESKTFTDDVFAYNEMLPPFPALEQLVLTKTPGITSAGLVEYLSRPEPRMTLTDLSLVKTGVEVPLLHEVVIAATSLKSLAVQAKVDGPFKSGPHTQRLTSGSLETLRFEISGDSGASPYSSSAASTYYTYLASSILGGGLRNLRAVYVLDEDFADMLQGLPPPPLPRAPFAQGTGSRPRSSGSGMSMSTSPRGGFLAPPNAASPDLAPPRRPFAVPSAPASNRFSSNNPFAGTGSLTHTLEVFAKRDEAMNWSFVKVSPDAALAPSSSRHSMVGGARHDRPLSTYGLGADIAGQGWNTPGARRSVMVGNGVGGFVAIPTHEPAGLKPPGGDALWPRPLTSDGEKKGDRDIWR</sequence>
<dbReference type="Pfam" id="PF12937">
    <property type="entry name" value="F-box-like"/>
    <property type="match status" value="1"/>
</dbReference>
<dbReference type="OrthoDB" id="5405297at2759"/>
<feature type="compositionally biased region" description="Basic residues" evidence="1">
    <location>
        <begin position="1"/>
        <end position="11"/>
    </location>
</feature>
<dbReference type="RefSeq" id="XP_028470909.1">
    <property type="nucleotide sequence ID" value="XM_028612609.1"/>
</dbReference>
<dbReference type="SUPFAM" id="SSF52047">
    <property type="entry name" value="RNI-like"/>
    <property type="match status" value="1"/>
</dbReference>
<feature type="compositionally biased region" description="Low complexity" evidence="1">
    <location>
        <begin position="461"/>
        <end position="482"/>
    </location>
</feature>
<dbReference type="STRING" id="1314773.A0A3N2Q8K5"/>
<feature type="domain" description="F-box" evidence="2">
    <location>
        <begin position="54"/>
        <end position="120"/>
    </location>
</feature>
<name>A0A3N2Q8K5_SODAK</name>
<protein>
    <submittedName>
        <fullName evidence="3">F-box domain-containing protein</fullName>
    </submittedName>
</protein>
<evidence type="ECO:0000313" key="4">
    <source>
        <dbReference type="Proteomes" id="UP000272025"/>
    </source>
</evidence>
<gene>
    <name evidence="3" type="ORF">SODALDRAFT_336597</name>
</gene>
<feature type="compositionally biased region" description="Basic and acidic residues" evidence="1">
    <location>
        <begin position="629"/>
        <end position="640"/>
    </location>
</feature>